<sequence length="135" mass="15471">MEPEIGKCGFPLIGPHNDQELELMLRGEKPMATFSVEPGMEPQYTGEEFEPYVLNGTFVKFTAMGTPPVIEKRWFCLKGQEWRGKLAKWIYEQAQSGKNPIAFDIIDLHKVDGFLLGYTDECIDFFISKMTAERK</sequence>
<dbReference type="AlphaFoldDB" id="A0ABD6GCV8"/>
<gene>
    <name evidence="1" type="ORF">BBI04_008570</name>
</gene>
<protein>
    <submittedName>
        <fullName evidence="1">Hemin receptor</fullName>
    </submittedName>
</protein>
<dbReference type="Proteomes" id="UP000175993">
    <property type="component" value="Unassembled WGS sequence"/>
</dbReference>
<dbReference type="RefSeq" id="WP_139190314.1">
    <property type="nucleotide sequence ID" value="NZ_CP118259.1"/>
</dbReference>
<name>A0ABD6GCV8_AGRVI</name>
<proteinExistence type="predicted"/>
<keyword evidence="1" id="KW-0675">Receptor</keyword>
<comment type="caution">
    <text evidence="1">The sequence shown here is derived from an EMBL/GenBank/DDBJ whole genome shotgun (WGS) entry which is preliminary data.</text>
</comment>
<evidence type="ECO:0000313" key="2">
    <source>
        <dbReference type="Proteomes" id="UP000175993"/>
    </source>
</evidence>
<accession>A0ABD6GCV8</accession>
<dbReference type="EMBL" id="MBEV02000003">
    <property type="protein sequence ID" value="MUP04865.1"/>
    <property type="molecule type" value="Genomic_DNA"/>
</dbReference>
<organism evidence="1 2">
    <name type="scientific">Agrobacterium vitis</name>
    <name type="common">Rhizobium vitis</name>
    <dbReference type="NCBI Taxonomy" id="373"/>
    <lineage>
        <taxon>Bacteria</taxon>
        <taxon>Pseudomonadati</taxon>
        <taxon>Pseudomonadota</taxon>
        <taxon>Alphaproteobacteria</taxon>
        <taxon>Hyphomicrobiales</taxon>
        <taxon>Rhizobiaceae</taxon>
        <taxon>Rhizobium/Agrobacterium group</taxon>
        <taxon>Agrobacterium</taxon>
    </lineage>
</organism>
<reference evidence="1 2" key="1">
    <citation type="submission" date="2019-11" db="EMBL/GenBank/DDBJ databases">
        <title>Whole-genome sequencing of Allorhizobium vitis.</title>
        <authorList>
            <person name="Gan H.M."/>
            <person name="Savka M.A."/>
        </authorList>
    </citation>
    <scope>NUCLEOTIDE SEQUENCE [LARGE SCALE GENOMIC DNA]</scope>
    <source>
        <strain evidence="1 2">AB4</strain>
    </source>
</reference>
<evidence type="ECO:0000313" key="1">
    <source>
        <dbReference type="EMBL" id="MUP04865.1"/>
    </source>
</evidence>